<keyword evidence="2" id="KW-1185">Reference proteome</keyword>
<sequence>MINLRVLHIKCSLSRNGFGDANRMEMDESDEHDGGSSTSSDGVVRGDNFGISGYNSRFDYLLKHISTMSSLRKVTFELNGSDGSLGTYFDDVDYKSIISFLEDKCCLRTEGNEGDNSNLIATAQPDFEFEVNGLTIKMPADFPLIGRLHPIRELLKSFTVQIDVGDRAIVSVPFEWYQEFSKLRSLTIMFEEPQPSYGFSTDRQLKKLNHFTFTSTPYLKKLELCGYHLTSNFMMSVPNSVKYFILRNPIILDSNLKPYIANESASFISFKFPTGLEYLKIEVTRDMVFPWFIIANPKSLSMLKVVSFEINLNEFSENIQIPSRPIPNSFLQSLPISHLHKFSLKTEC</sequence>
<proteinExistence type="predicted"/>
<dbReference type="EMBL" id="BSXS01007261">
    <property type="protein sequence ID" value="GME88097.1"/>
    <property type="molecule type" value="Genomic_DNA"/>
</dbReference>
<name>A0ACB5TGU6_AMBMO</name>
<reference evidence="1" key="1">
    <citation type="submission" date="2023-04" db="EMBL/GenBank/DDBJ databases">
        <title>Ambrosiozyma monospora NBRC 10751.</title>
        <authorList>
            <person name="Ichikawa N."/>
            <person name="Sato H."/>
            <person name="Tonouchi N."/>
        </authorList>
    </citation>
    <scope>NUCLEOTIDE SEQUENCE</scope>
    <source>
        <strain evidence="1">NBRC 10751</strain>
    </source>
</reference>
<evidence type="ECO:0000313" key="1">
    <source>
        <dbReference type="EMBL" id="GME88097.1"/>
    </source>
</evidence>
<evidence type="ECO:0000313" key="2">
    <source>
        <dbReference type="Proteomes" id="UP001165064"/>
    </source>
</evidence>
<dbReference type="Proteomes" id="UP001165064">
    <property type="component" value="Unassembled WGS sequence"/>
</dbReference>
<organism evidence="1 2">
    <name type="scientific">Ambrosiozyma monospora</name>
    <name type="common">Yeast</name>
    <name type="synonym">Endomycopsis monosporus</name>
    <dbReference type="NCBI Taxonomy" id="43982"/>
    <lineage>
        <taxon>Eukaryota</taxon>
        <taxon>Fungi</taxon>
        <taxon>Dikarya</taxon>
        <taxon>Ascomycota</taxon>
        <taxon>Saccharomycotina</taxon>
        <taxon>Pichiomycetes</taxon>
        <taxon>Pichiales</taxon>
        <taxon>Pichiaceae</taxon>
        <taxon>Ambrosiozyma</taxon>
    </lineage>
</organism>
<accession>A0ACB5TGU6</accession>
<comment type="caution">
    <text evidence="1">The sequence shown here is derived from an EMBL/GenBank/DDBJ whole genome shotgun (WGS) entry which is preliminary data.</text>
</comment>
<gene>
    <name evidence="1" type="ORF">Amon02_000830900</name>
</gene>
<protein>
    <submittedName>
        <fullName evidence="1">Unnamed protein product</fullName>
    </submittedName>
</protein>